<organism evidence="6 7">
    <name type="scientific">Paenibacillus flagellatus</name>
    <dbReference type="NCBI Taxonomy" id="2211139"/>
    <lineage>
        <taxon>Bacteria</taxon>
        <taxon>Bacillati</taxon>
        <taxon>Bacillota</taxon>
        <taxon>Bacilli</taxon>
        <taxon>Bacillales</taxon>
        <taxon>Paenibacillaceae</taxon>
        <taxon>Paenibacillus</taxon>
    </lineage>
</organism>
<evidence type="ECO:0008006" key="8">
    <source>
        <dbReference type="Google" id="ProtNLM"/>
    </source>
</evidence>
<dbReference type="SUPFAM" id="SSF53850">
    <property type="entry name" value="Periplasmic binding protein-like II"/>
    <property type="match status" value="1"/>
</dbReference>
<keyword evidence="7" id="KW-1185">Reference proteome</keyword>
<keyword evidence="1" id="KW-1003">Cell membrane</keyword>
<keyword evidence="2" id="KW-0732">Signal</keyword>
<sequence>MYRGFFRSIFQETRGGRVRSNGSGVARARRRPLAAFAAAASLLAVVVLAGCGGADRETAWPYGGGRDPGAGNGQAVPNKAKRVSIDFWYTWSGDFRNEFQKTVVDAFVRDHPELEVNMTFLEGTGSTQYSDKILTSIAGGEPPDVLLFDRFLIQSWASKGLLEDLTPYLTEDNVSPADYDPRIWAETVYEGRVYGLPWVIDGRAMYYNKTMMAKAGLDPNRPPRTIDELDRMAERMFAADAEGRYTQVGFIPWMGQGFLYTQAWNWGGRWEDAEGRLTPDDPRNALALEWMAGYANKYDIARLQQFYDKRSSYGINPFVGGNVAFSFDGNWVLNDLRKYEPGFDWGVAPMPSAGEAEQTTWVGGWSLVVPKGAKHVREAWEFIRFAAGREGALLWSKRPNAGSDMTALPAVNEELKLRDDPHLRVFLDMLPQAKVRPVTPLGSLLWNEAMRVQELAVNGRGNPRQLLADVKKQLEEQSAKLGLTQK</sequence>
<dbReference type="Gene3D" id="3.40.190.10">
    <property type="entry name" value="Periplasmic binding protein-like II"/>
    <property type="match status" value="1"/>
</dbReference>
<evidence type="ECO:0000256" key="5">
    <source>
        <dbReference type="ARBA" id="ARBA00023288"/>
    </source>
</evidence>
<keyword evidence="4" id="KW-0564">Palmitate</keyword>
<dbReference type="InterPro" id="IPR050490">
    <property type="entry name" value="Bact_solute-bd_prot1"/>
</dbReference>
<dbReference type="AlphaFoldDB" id="A0A2V5JW92"/>
<reference evidence="6 7" key="1">
    <citation type="submission" date="2018-05" db="EMBL/GenBank/DDBJ databases">
        <title>Paenibacillus flagellatus sp. nov., isolated from selenium mineral soil.</title>
        <authorList>
            <person name="Dai X."/>
        </authorList>
    </citation>
    <scope>NUCLEOTIDE SEQUENCE [LARGE SCALE GENOMIC DNA]</scope>
    <source>
        <strain evidence="6 7">DXL2</strain>
    </source>
</reference>
<evidence type="ECO:0000256" key="1">
    <source>
        <dbReference type="ARBA" id="ARBA00022475"/>
    </source>
</evidence>
<accession>A0A2V5JW92</accession>
<name>A0A2V5JW92_9BACL</name>
<keyword evidence="3" id="KW-0472">Membrane</keyword>
<evidence type="ECO:0000313" key="6">
    <source>
        <dbReference type="EMBL" id="PYI51029.1"/>
    </source>
</evidence>
<dbReference type="Pfam" id="PF01547">
    <property type="entry name" value="SBP_bac_1"/>
    <property type="match status" value="1"/>
</dbReference>
<dbReference type="InterPro" id="IPR006059">
    <property type="entry name" value="SBP"/>
</dbReference>
<dbReference type="PANTHER" id="PTHR43649">
    <property type="entry name" value="ARABINOSE-BINDING PROTEIN-RELATED"/>
    <property type="match status" value="1"/>
</dbReference>
<comment type="caution">
    <text evidence="6">The sequence shown here is derived from an EMBL/GenBank/DDBJ whole genome shotgun (WGS) entry which is preliminary data.</text>
</comment>
<proteinExistence type="predicted"/>
<dbReference type="CDD" id="cd14748">
    <property type="entry name" value="PBP2_UgpB"/>
    <property type="match status" value="1"/>
</dbReference>
<protein>
    <recommendedName>
        <fullName evidence="8">ABC transporter substrate-binding protein</fullName>
    </recommendedName>
</protein>
<gene>
    <name evidence="6" type="ORF">DLM86_27065</name>
</gene>
<dbReference type="PANTHER" id="PTHR43649:SF33">
    <property type="entry name" value="POLYGALACTURONAN_RHAMNOGALACTURONAN-BINDING PROTEIN YTCQ"/>
    <property type="match status" value="1"/>
</dbReference>
<dbReference type="EMBL" id="QJVJ01000015">
    <property type="protein sequence ID" value="PYI51029.1"/>
    <property type="molecule type" value="Genomic_DNA"/>
</dbReference>
<evidence type="ECO:0000313" key="7">
    <source>
        <dbReference type="Proteomes" id="UP000247476"/>
    </source>
</evidence>
<evidence type="ECO:0000256" key="2">
    <source>
        <dbReference type="ARBA" id="ARBA00022729"/>
    </source>
</evidence>
<keyword evidence="5" id="KW-0449">Lipoprotein</keyword>
<evidence type="ECO:0000256" key="3">
    <source>
        <dbReference type="ARBA" id="ARBA00023136"/>
    </source>
</evidence>
<dbReference type="Proteomes" id="UP000247476">
    <property type="component" value="Unassembled WGS sequence"/>
</dbReference>
<evidence type="ECO:0000256" key="4">
    <source>
        <dbReference type="ARBA" id="ARBA00023139"/>
    </source>
</evidence>